<evidence type="ECO:0000313" key="2">
    <source>
        <dbReference type="EMBL" id="CCO07892.1"/>
    </source>
</evidence>
<dbReference type="eggNOG" id="COG0860">
    <property type="taxonomic scope" value="Bacteria"/>
</dbReference>
<accession>K8DYG6</accession>
<dbReference type="InterPro" id="IPR010897">
    <property type="entry name" value="Spore_II_P"/>
</dbReference>
<gene>
    <name evidence="2" type="ORF">DESHY_160016</name>
</gene>
<feature type="compositionally biased region" description="Polar residues" evidence="1">
    <location>
        <begin position="372"/>
        <end position="381"/>
    </location>
</feature>
<protein>
    <submittedName>
        <fullName evidence="2">Stage II sporulation protein P</fullName>
    </submittedName>
</protein>
<proteinExistence type="predicted"/>
<comment type="caution">
    <text evidence="2">The sequence shown here is derived from an EMBL/GenBank/DDBJ whole genome shotgun (WGS) entry which is preliminary data.</text>
</comment>
<dbReference type="NCBIfam" id="TIGR02867">
    <property type="entry name" value="spore_II_P"/>
    <property type="match status" value="1"/>
</dbReference>
<dbReference type="STRING" id="1121428.DESHY_160016"/>
<dbReference type="Pfam" id="PF07454">
    <property type="entry name" value="SpoIIP"/>
    <property type="match status" value="1"/>
</dbReference>
<dbReference type="EMBL" id="CAOS01000008">
    <property type="protein sequence ID" value="CCO07892.1"/>
    <property type="molecule type" value="Genomic_DNA"/>
</dbReference>
<evidence type="ECO:0000256" key="1">
    <source>
        <dbReference type="SAM" id="MobiDB-lite"/>
    </source>
</evidence>
<reference evidence="2 3" key="1">
    <citation type="journal article" date="2013" name="Genome Announc.">
        <title>Genome Sequence of the Sulfate-Reducing Bacterium Desulfotomaculum hydrothermale Lam5(T).</title>
        <authorList>
            <person name="Amin O."/>
            <person name="Fardeau M.L."/>
            <person name="Valette O."/>
            <person name="Hirschler-Rea A."/>
            <person name="Barbe V."/>
            <person name="Medigue C."/>
            <person name="Vacherie B."/>
            <person name="Ollivier B."/>
            <person name="Bertin P.N."/>
            <person name="Dolla A."/>
        </authorList>
    </citation>
    <scope>NUCLEOTIDE SEQUENCE [LARGE SCALE GENOMIC DNA]</scope>
    <source>
        <strain evidence="3">Lam5 / DSM 18033</strain>
    </source>
</reference>
<organism evidence="2 3">
    <name type="scientific">Desulforamulus hydrothermalis Lam5 = DSM 18033</name>
    <dbReference type="NCBI Taxonomy" id="1121428"/>
    <lineage>
        <taxon>Bacteria</taxon>
        <taxon>Bacillati</taxon>
        <taxon>Bacillota</taxon>
        <taxon>Clostridia</taxon>
        <taxon>Eubacteriales</taxon>
        <taxon>Peptococcaceae</taxon>
        <taxon>Desulforamulus</taxon>
    </lineage>
</organism>
<evidence type="ECO:0000313" key="3">
    <source>
        <dbReference type="Proteomes" id="UP000009315"/>
    </source>
</evidence>
<dbReference type="RefSeq" id="WP_008411000.1">
    <property type="nucleotide sequence ID" value="NZ_CAOS01000008.1"/>
</dbReference>
<keyword evidence="3" id="KW-1185">Reference proteome</keyword>
<dbReference type="Proteomes" id="UP000009315">
    <property type="component" value="Unassembled WGS sequence"/>
</dbReference>
<sequence length="381" mass="41828">MAIGRYYWGSRRKNHTTAVMLIIFGVVLLRVVLAFGFWQSNQLIGKTFTQSIDWLVQKVLQDPRSLLLASLPALAWQDTPEEMENLRPALVCWLAGSAGLANYPVGILQAQIPMLAQINPAETEIRAGDSVKPEQANLSPEQTTGREALVGIYNTHTGETYLLTDGRDRLTGGRGGVVTVAKAVQKTLEEQYGIPVVLSDRIHDARYATSYLESKKTAQEIVENHPHLIALLDIHRDAGRSRQDSLVEVKGKKVAPILIIVGSDARAEFPDWQQNYRFACRLADQINHLYPGLCLGVRVKEGRYNQFLHPGALLLEIGTDNNSLTEALASGEMLAHALAQLVRQEVKARQILPPEGGPPAEAPAPAADRTVEQVTGASKQI</sequence>
<name>K8DYG6_9FIRM</name>
<dbReference type="AlphaFoldDB" id="K8DYG6"/>
<feature type="region of interest" description="Disordered" evidence="1">
    <location>
        <begin position="352"/>
        <end position="381"/>
    </location>
</feature>